<evidence type="ECO:0000259" key="6">
    <source>
        <dbReference type="PROSITE" id="PS50949"/>
    </source>
</evidence>
<dbReference type="SMART" id="SM00345">
    <property type="entry name" value="HTH_GNTR"/>
    <property type="match status" value="1"/>
</dbReference>
<evidence type="ECO:0000256" key="1">
    <source>
        <dbReference type="ARBA" id="ARBA00005384"/>
    </source>
</evidence>
<evidence type="ECO:0000256" key="3">
    <source>
        <dbReference type="ARBA" id="ARBA00023015"/>
    </source>
</evidence>
<keyword evidence="4" id="KW-0238">DNA-binding</keyword>
<dbReference type="Gene3D" id="1.10.10.10">
    <property type="entry name" value="Winged helix-like DNA-binding domain superfamily/Winged helix DNA-binding domain"/>
    <property type="match status" value="1"/>
</dbReference>
<evidence type="ECO:0000256" key="4">
    <source>
        <dbReference type="ARBA" id="ARBA00023125"/>
    </source>
</evidence>
<dbReference type="SUPFAM" id="SSF53383">
    <property type="entry name" value="PLP-dependent transferases"/>
    <property type="match status" value="1"/>
</dbReference>
<sequence length="473" mass="52338">MSVKSFRYEQVAQKIEENINILQLRPGDKAPSVRQVRRDLNVSLNTVFQAYSLLEAKGLIISRPRSGYIINSLGSSLKIPETKSRPMLPANVEITAMAVAMMKNAKENGIVNFSILAPVNEFIPITSLNKAVKASLSEAGNDNFQYPLVDGHPNLLKQISVLSLEWEKPLSPDTILVTNGGMEAINLCLDSITSKGDIIAVESPTYHGILQSLERRGLKALEIKVDPQNGLCIDDLELALANNKVAACIFMPRCNNPTGSGMSEENKIRLVELLGRQNIPMIEDDCLGELSFGITKSYPAKAYDNYDNVLYCNSFSKTLAPGFRIGWVSAGKHHLNIEKLKFGSNISTNGILQDAIAKYLESGFYNKHIRKMRNDLQGQMIKYIGTINQYFPHGTKLAVPKGGLSIWIELPAGLNAFEFQKKALSQGIGICPGHIFSSLEYYENFIRLNYCPLWNNKIEIAIKNLGDIAASNL</sequence>
<evidence type="ECO:0000313" key="7">
    <source>
        <dbReference type="EMBL" id="MCC9064864.1"/>
    </source>
</evidence>
<reference evidence="7" key="1">
    <citation type="submission" date="2021-11" db="EMBL/GenBank/DDBJ databases">
        <title>Description of novel Flavobacterium species.</title>
        <authorList>
            <person name="Saticioglu I.B."/>
            <person name="Ay H."/>
            <person name="Altun S."/>
            <person name="Duman M."/>
        </authorList>
    </citation>
    <scope>NUCLEOTIDE SEQUENCE</scope>
    <source>
        <strain evidence="7">F-30</strain>
    </source>
</reference>
<dbReference type="CDD" id="cd07377">
    <property type="entry name" value="WHTH_GntR"/>
    <property type="match status" value="1"/>
</dbReference>
<dbReference type="PROSITE" id="PS50949">
    <property type="entry name" value="HTH_GNTR"/>
    <property type="match status" value="1"/>
</dbReference>
<dbReference type="InterPro" id="IPR000524">
    <property type="entry name" value="Tscrpt_reg_HTH_GntR"/>
</dbReference>
<evidence type="ECO:0000256" key="5">
    <source>
        <dbReference type="ARBA" id="ARBA00023163"/>
    </source>
</evidence>
<dbReference type="Pfam" id="PF00392">
    <property type="entry name" value="GntR"/>
    <property type="match status" value="1"/>
</dbReference>
<dbReference type="SUPFAM" id="SSF46785">
    <property type="entry name" value="Winged helix' DNA-binding domain"/>
    <property type="match status" value="1"/>
</dbReference>
<comment type="similarity">
    <text evidence="1">In the C-terminal section; belongs to the class-I pyridoxal-phosphate-dependent aminotransferase family.</text>
</comment>
<feature type="domain" description="HTH gntR-type" evidence="6">
    <location>
        <begin position="5"/>
        <end position="73"/>
    </location>
</feature>
<dbReference type="Gene3D" id="3.90.1150.10">
    <property type="entry name" value="Aspartate Aminotransferase, domain 1"/>
    <property type="match status" value="1"/>
</dbReference>
<name>A0ABS8MHA6_9FLAO</name>
<keyword evidence="7" id="KW-0032">Aminotransferase</keyword>
<keyword evidence="8" id="KW-1185">Reference proteome</keyword>
<dbReference type="Proteomes" id="UP001430679">
    <property type="component" value="Unassembled WGS sequence"/>
</dbReference>
<accession>A0ABS8MHA6</accession>
<organism evidence="7 8">
    <name type="scientific">Flavobacterium piscisymbiosum</name>
    <dbReference type="NCBI Taxonomy" id="2893753"/>
    <lineage>
        <taxon>Bacteria</taxon>
        <taxon>Pseudomonadati</taxon>
        <taxon>Bacteroidota</taxon>
        <taxon>Flavobacteriia</taxon>
        <taxon>Flavobacteriales</taxon>
        <taxon>Flavobacteriaceae</taxon>
        <taxon>Flavobacterium</taxon>
    </lineage>
</organism>
<keyword evidence="5" id="KW-0804">Transcription</keyword>
<dbReference type="CDD" id="cd00609">
    <property type="entry name" value="AAT_like"/>
    <property type="match status" value="1"/>
</dbReference>
<dbReference type="EMBL" id="JAJJMM010000001">
    <property type="protein sequence ID" value="MCC9064864.1"/>
    <property type="molecule type" value="Genomic_DNA"/>
</dbReference>
<dbReference type="InterPro" id="IPR004839">
    <property type="entry name" value="Aminotransferase_I/II_large"/>
</dbReference>
<dbReference type="InterPro" id="IPR015422">
    <property type="entry name" value="PyrdxlP-dep_Trfase_small"/>
</dbReference>
<protein>
    <submittedName>
        <fullName evidence="7">PLP-dependent aminotransferase family protein</fullName>
    </submittedName>
</protein>
<dbReference type="PANTHER" id="PTHR46577:SF1">
    <property type="entry name" value="HTH-TYPE TRANSCRIPTIONAL REGULATORY PROTEIN GABR"/>
    <property type="match status" value="1"/>
</dbReference>
<dbReference type="PANTHER" id="PTHR46577">
    <property type="entry name" value="HTH-TYPE TRANSCRIPTIONAL REGULATORY PROTEIN GABR"/>
    <property type="match status" value="1"/>
</dbReference>
<dbReference type="InterPro" id="IPR036388">
    <property type="entry name" value="WH-like_DNA-bd_sf"/>
</dbReference>
<dbReference type="RefSeq" id="WP_230038192.1">
    <property type="nucleotide sequence ID" value="NZ_JAJJMM010000001.1"/>
</dbReference>
<proteinExistence type="inferred from homology"/>
<dbReference type="InterPro" id="IPR051446">
    <property type="entry name" value="HTH_trans_reg/aminotransferase"/>
</dbReference>
<evidence type="ECO:0000256" key="2">
    <source>
        <dbReference type="ARBA" id="ARBA00022898"/>
    </source>
</evidence>
<dbReference type="InterPro" id="IPR015421">
    <property type="entry name" value="PyrdxlP-dep_Trfase_major"/>
</dbReference>
<gene>
    <name evidence="7" type="ORF">LNP81_17790</name>
</gene>
<keyword evidence="3" id="KW-0805">Transcription regulation</keyword>
<dbReference type="Pfam" id="PF00155">
    <property type="entry name" value="Aminotran_1_2"/>
    <property type="match status" value="1"/>
</dbReference>
<dbReference type="InterPro" id="IPR015424">
    <property type="entry name" value="PyrdxlP-dep_Trfase"/>
</dbReference>
<comment type="caution">
    <text evidence="7">The sequence shown here is derived from an EMBL/GenBank/DDBJ whole genome shotgun (WGS) entry which is preliminary data.</text>
</comment>
<dbReference type="Gene3D" id="3.40.640.10">
    <property type="entry name" value="Type I PLP-dependent aspartate aminotransferase-like (Major domain)"/>
    <property type="match status" value="1"/>
</dbReference>
<keyword evidence="2" id="KW-0663">Pyridoxal phosphate</keyword>
<dbReference type="GO" id="GO:0008483">
    <property type="term" value="F:transaminase activity"/>
    <property type="evidence" value="ECO:0007669"/>
    <property type="project" value="UniProtKB-KW"/>
</dbReference>
<dbReference type="InterPro" id="IPR036390">
    <property type="entry name" value="WH_DNA-bd_sf"/>
</dbReference>
<keyword evidence="7" id="KW-0808">Transferase</keyword>
<evidence type="ECO:0000313" key="8">
    <source>
        <dbReference type="Proteomes" id="UP001430679"/>
    </source>
</evidence>